<evidence type="ECO:0000313" key="15">
    <source>
        <dbReference type="EMBL" id="AFL74758.1"/>
    </source>
</evidence>
<dbReference type="KEGG" id="tvi:Thivi_2845"/>
<dbReference type="GO" id="GO:0005524">
    <property type="term" value="F:ATP binding"/>
    <property type="evidence" value="ECO:0007669"/>
    <property type="project" value="UniProtKB-UniRule"/>
</dbReference>
<gene>
    <name evidence="15" type="ordered locus">Thivi_2845</name>
</gene>
<evidence type="ECO:0000256" key="2">
    <source>
        <dbReference type="ARBA" id="ARBA00022741"/>
    </source>
</evidence>
<dbReference type="GO" id="GO:0016887">
    <property type="term" value="F:ATP hydrolysis activity"/>
    <property type="evidence" value="ECO:0007669"/>
    <property type="project" value="RHEA"/>
</dbReference>
<dbReference type="Gene3D" id="1.10.486.10">
    <property type="entry name" value="PCRA, domain 4"/>
    <property type="match status" value="1"/>
</dbReference>
<dbReference type="Gene3D" id="3.40.50.300">
    <property type="entry name" value="P-loop containing nucleotide triphosphate hydrolases"/>
    <property type="match status" value="2"/>
</dbReference>
<keyword evidence="7" id="KW-0413">Isomerase</keyword>
<dbReference type="CDD" id="cd18807">
    <property type="entry name" value="SF1_C_UvrD"/>
    <property type="match status" value="1"/>
</dbReference>
<keyword evidence="6" id="KW-0238">DNA-binding</keyword>
<dbReference type="STRING" id="765911.Thivi_2845"/>
<dbReference type="PANTHER" id="PTHR11070:SF2">
    <property type="entry name" value="ATP-DEPENDENT DNA HELICASE SRS2"/>
    <property type="match status" value="1"/>
</dbReference>
<dbReference type="InterPro" id="IPR000212">
    <property type="entry name" value="DNA_helicase_UvrD/REP"/>
</dbReference>
<dbReference type="eggNOG" id="COG0210">
    <property type="taxonomic scope" value="Bacteria"/>
</dbReference>
<keyword evidence="3 12" id="KW-0378">Hydrolase</keyword>
<comment type="similarity">
    <text evidence="1">Belongs to the helicase family. UvrD subfamily.</text>
</comment>
<dbReference type="EMBL" id="CP003154">
    <property type="protein sequence ID" value="AFL74758.1"/>
    <property type="molecule type" value="Genomic_DNA"/>
</dbReference>
<dbReference type="CDD" id="cd17932">
    <property type="entry name" value="DEXQc_UvrD"/>
    <property type="match status" value="1"/>
</dbReference>
<sequence length="723" mass="81626">MDVSLLLDSLNAAQREAVSAKAGNLLILAGAGSGKTRVLVHRIAWLIQVEQVPPWAVLAVTFTNKAAREMRGRIEEMLGEPVGGMWVGTFHGLAHRFLRAHWQDAKLPQHFQILDADDQFRLVKRILKAMQLDEARWPPRQVQGFINKQKDEGLRPQHLDAGGDFFLDKMIGVYREYESLRTRGGLLDFADLLLSALELLRERPDILHHYQERFRHILVDEFQDTNAIQYAWLRLLAGRNDNLFAVGDDDQSIYGWRGAKVENIQSFQRDYPNTRTVRLEQNYRSTGNILAAANALIDHNPTRLGKNLWTEDSAGEPIRRYTAFNEVDEARFVIERIRRFVETDGYRRDECAILYRTTAQSRLFEESLIQAGIPYRVYGGLRFFERAEIRDALAYLRLVANPDDDAAFERVVNTPTRGIGERTLDLLRQQARESRVSLWRAALDLTATDALGPRASGALRKFIELIQVQTGNNDGRTLAGLARHLIDVTELPAFYQKNKDGKGQDRIENLEQLVETVTRFEHELDDESGDALGAFLAHAALEAGETQADRAEDAVQLMTLHSAKGLEFPIVFLVGVEEGLFPHSLSAEDPARLEEERRLCYVGMTRAMQQLFVTHAESRRLYGREDYPAPSRFLREIPPDLVEEVRGGGVARRPAATAPMRGQAGMPVAGGFQLGQRVRHPKFGEGVILHQEGSGTNARIQVNFRDVGPKWLVLAYARLESAG</sequence>
<evidence type="ECO:0000256" key="5">
    <source>
        <dbReference type="ARBA" id="ARBA00022840"/>
    </source>
</evidence>
<protein>
    <recommendedName>
        <fullName evidence="9">DNA 3'-5' helicase</fullName>
        <ecNumber evidence="9">5.6.2.4</ecNumber>
    </recommendedName>
    <alternativeName>
        <fullName evidence="10">DNA 3'-5' helicase II</fullName>
    </alternativeName>
</protein>
<dbReference type="AlphaFoldDB" id="I3YCP0"/>
<evidence type="ECO:0000259" key="14">
    <source>
        <dbReference type="PROSITE" id="PS51217"/>
    </source>
</evidence>
<dbReference type="NCBIfam" id="NF008743">
    <property type="entry name" value="PRK11773.1"/>
    <property type="match status" value="1"/>
</dbReference>
<evidence type="ECO:0000313" key="16">
    <source>
        <dbReference type="Proteomes" id="UP000006062"/>
    </source>
</evidence>
<dbReference type="InterPro" id="IPR014016">
    <property type="entry name" value="UvrD-like_ATP-bd"/>
</dbReference>
<dbReference type="GO" id="GO:0009314">
    <property type="term" value="P:response to radiation"/>
    <property type="evidence" value="ECO:0007669"/>
    <property type="project" value="UniProtKB-ARBA"/>
</dbReference>
<evidence type="ECO:0000256" key="4">
    <source>
        <dbReference type="ARBA" id="ARBA00022806"/>
    </source>
</evidence>
<dbReference type="GO" id="GO:0043138">
    <property type="term" value="F:3'-5' DNA helicase activity"/>
    <property type="evidence" value="ECO:0007669"/>
    <property type="project" value="UniProtKB-EC"/>
</dbReference>
<dbReference type="OrthoDB" id="9806690at2"/>
<evidence type="ECO:0000256" key="11">
    <source>
        <dbReference type="ARBA" id="ARBA00048988"/>
    </source>
</evidence>
<dbReference type="FunFam" id="1.10.10.160:FF:000001">
    <property type="entry name" value="ATP-dependent DNA helicase"/>
    <property type="match status" value="1"/>
</dbReference>
<dbReference type="RefSeq" id="WP_014779190.1">
    <property type="nucleotide sequence ID" value="NC_018012.1"/>
</dbReference>
<evidence type="ECO:0000256" key="12">
    <source>
        <dbReference type="PROSITE-ProRule" id="PRU00560"/>
    </source>
</evidence>
<dbReference type="Pfam" id="PF21196">
    <property type="entry name" value="PcrA_UvrD_tudor"/>
    <property type="match status" value="1"/>
</dbReference>
<evidence type="ECO:0000259" key="13">
    <source>
        <dbReference type="PROSITE" id="PS51198"/>
    </source>
</evidence>
<feature type="domain" description="UvrD-like helicase C-terminal" evidence="14">
    <location>
        <begin position="287"/>
        <end position="565"/>
    </location>
</feature>
<dbReference type="InterPro" id="IPR014017">
    <property type="entry name" value="DNA_helicase_UvrD-like_C"/>
</dbReference>
<dbReference type="HOGENOM" id="CLU_004585_5_5_6"/>
<evidence type="ECO:0000256" key="6">
    <source>
        <dbReference type="ARBA" id="ARBA00023125"/>
    </source>
</evidence>
<keyword evidence="16" id="KW-1185">Reference proteome</keyword>
<dbReference type="InterPro" id="IPR013986">
    <property type="entry name" value="DExx_box_DNA_helicase_dom_sf"/>
</dbReference>
<dbReference type="GO" id="GO:0005829">
    <property type="term" value="C:cytosol"/>
    <property type="evidence" value="ECO:0007669"/>
    <property type="project" value="TreeGrafter"/>
</dbReference>
<dbReference type="GO" id="GO:0003677">
    <property type="term" value="F:DNA binding"/>
    <property type="evidence" value="ECO:0007669"/>
    <property type="project" value="UniProtKB-KW"/>
</dbReference>
<evidence type="ECO:0000256" key="8">
    <source>
        <dbReference type="ARBA" id="ARBA00034617"/>
    </source>
</evidence>
<keyword evidence="4 12" id="KW-0347">Helicase</keyword>
<keyword evidence="2 12" id="KW-0547">Nucleotide-binding</keyword>
<dbReference type="GO" id="GO:0033202">
    <property type="term" value="C:DNA helicase complex"/>
    <property type="evidence" value="ECO:0007669"/>
    <property type="project" value="TreeGrafter"/>
</dbReference>
<dbReference type="Pfam" id="PF13361">
    <property type="entry name" value="UvrD_C"/>
    <property type="match status" value="1"/>
</dbReference>
<dbReference type="PANTHER" id="PTHR11070">
    <property type="entry name" value="UVRD / RECB / PCRA DNA HELICASE FAMILY MEMBER"/>
    <property type="match status" value="1"/>
</dbReference>
<name>I3YCP0_THIV6</name>
<dbReference type="GO" id="GO:0000725">
    <property type="term" value="P:recombinational repair"/>
    <property type="evidence" value="ECO:0007669"/>
    <property type="project" value="TreeGrafter"/>
</dbReference>
<dbReference type="EC" id="5.6.2.4" evidence="9"/>
<dbReference type="Proteomes" id="UP000006062">
    <property type="component" value="Chromosome"/>
</dbReference>
<dbReference type="Pfam" id="PF00580">
    <property type="entry name" value="UvrD-helicase"/>
    <property type="match status" value="1"/>
</dbReference>
<dbReference type="SUPFAM" id="SSF52540">
    <property type="entry name" value="P-loop containing nucleoside triphosphate hydrolases"/>
    <property type="match status" value="1"/>
</dbReference>
<feature type="domain" description="UvrD-like helicase ATP-binding" evidence="13">
    <location>
        <begin position="8"/>
        <end position="286"/>
    </location>
</feature>
<keyword evidence="5 12" id="KW-0067">ATP-binding</keyword>
<dbReference type="Gene3D" id="1.10.10.160">
    <property type="match status" value="1"/>
</dbReference>
<comment type="catalytic activity">
    <reaction evidence="11">
        <text>ATP + H2O = ADP + phosphate + H(+)</text>
        <dbReference type="Rhea" id="RHEA:13065"/>
        <dbReference type="ChEBI" id="CHEBI:15377"/>
        <dbReference type="ChEBI" id="CHEBI:15378"/>
        <dbReference type="ChEBI" id="CHEBI:30616"/>
        <dbReference type="ChEBI" id="CHEBI:43474"/>
        <dbReference type="ChEBI" id="CHEBI:456216"/>
        <dbReference type="EC" id="5.6.2.4"/>
    </reaction>
</comment>
<dbReference type="PROSITE" id="PS51217">
    <property type="entry name" value="UVRD_HELICASE_CTER"/>
    <property type="match status" value="1"/>
</dbReference>
<accession>I3YCP0</accession>
<evidence type="ECO:0000256" key="7">
    <source>
        <dbReference type="ARBA" id="ARBA00023235"/>
    </source>
</evidence>
<evidence type="ECO:0000256" key="1">
    <source>
        <dbReference type="ARBA" id="ARBA00009922"/>
    </source>
</evidence>
<proteinExistence type="inferred from homology"/>
<dbReference type="InterPro" id="IPR027417">
    <property type="entry name" value="P-loop_NTPase"/>
</dbReference>
<evidence type="ECO:0000256" key="10">
    <source>
        <dbReference type="ARBA" id="ARBA00034923"/>
    </source>
</evidence>
<reference evidence="15 16" key="1">
    <citation type="submission" date="2012-06" db="EMBL/GenBank/DDBJ databases">
        <title>Complete sequence of Thiocystis violascens DSM 198.</title>
        <authorList>
            <consortium name="US DOE Joint Genome Institute"/>
            <person name="Lucas S."/>
            <person name="Han J."/>
            <person name="Lapidus A."/>
            <person name="Cheng J.-F."/>
            <person name="Goodwin L."/>
            <person name="Pitluck S."/>
            <person name="Peters L."/>
            <person name="Ovchinnikova G."/>
            <person name="Teshima H."/>
            <person name="Detter J.C."/>
            <person name="Han C."/>
            <person name="Tapia R."/>
            <person name="Land M."/>
            <person name="Hauser L."/>
            <person name="Kyrpides N."/>
            <person name="Ivanova N."/>
            <person name="Pagani I."/>
            <person name="Vogl K."/>
            <person name="Liu Z."/>
            <person name="Frigaard N.-U."/>
            <person name="Bryant D."/>
            <person name="Woyke T."/>
        </authorList>
    </citation>
    <scope>NUCLEOTIDE SEQUENCE [LARGE SCALE GENOMIC DNA]</scope>
    <source>
        <strain evidence="16">ATCC 17096 / DSM 198 / 6111</strain>
    </source>
</reference>
<evidence type="ECO:0000256" key="3">
    <source>
        <dbReference type="ARBA" id="ARBA00022801"/>
    </source>
</evidence>
<organism evidence="15 16">
    <name type="scientific">Thiocystis violascens (strain ATCC 17096 / DSM 198 / 6111)</name>
    <name type="common">Chromatium violascens</name>
    <dbReference type="NCBI Taxonomy" id="765911"/>
    <lineage>
        <taxon>Bacteria</taxon>
        <taxon>Pseudomonadati</taxon>
        <taxon>Pseudomonadota</taxon>
        <taxon>Gammaproteobacteria</taxon>
        <taxon>Chromatiales</taxon>
        <taxon>Chromatiaceae</taxon>
        <taxon>Thiocystis</taxon>
    </lineage>
</organism>
<feature type="binding site" evidence="12">
    <location>
        <begin position="29"/>
        <end position="36"/>
    </location>
    <ligand>
        <name>ATP</name>
        <dbReference type="ChEBI" id="CHEBI:30616"/>
    </ligand>
</feature>
<dbReference type="PROSITE" id="PS51198">
    <property type="entry name" value="UVRD_HELICASE_ATP_BIND"/>
    <property type="match status" value="1"/>
</dbReference>
<evidence type="ECO:0000256" key="9">
    <source>
        <dbReference type="ARBA" id="ARBA00034808"/>
    </source>
</evidence>
<comment type="catalytic activity">
    <reaction evidence="8">
        <text>Couples ATP hydrolysis with the unwinding of duplex DNA by translocating in the 3'-5' direction.</text>
        <dbReference type="EC" id="5.6.2.4"/>
    </reaction>
</comment>